<dbReference type="PANTHER" id="PTHR33303:SF2">
    <property type="entry name" value="COA-BINDING DOMAIN-CONTAINING PROTEIN"/>
    <property type="match status" value="1"/>
</dbReference>
<dbReference type="Proteomes" id="UP000190868">
    <property type="component" value="Chromosome"/>
</dbReference>
<dbReference type="Pfam" id="PF13380">
    <property type="entry name" value="CoA_binding_2"/>
    <property type="match status" value="1"/>
</dbReference>
<sequence length="107" mass="12683">MVASYLQKQGFKIYPIYPKMDEILGEKVYRNLNEIKDDIDIVVMFRKAEFAETLVDEVMQKGAKTLWLQLDIINDKAKEKALQNNINFVQNRCIKIEHMRLKDDFVE</sequence>
<dbReference type="InterPro" id="IPR003781">
    <property type="entry name" value="CoA-bd"/>
</dbReference>
<name>A0A1S6U5N9_9BACT</name>
<evidence type="ECO:0000259" key="1">
    <source>
        <dbReference type="Pfam" id="PF13380"/>
    </source>
</evidence>
<dbReference type="EMBL" id="CP017258">
    <property type="protein sequence ID" value="AQW87023.1"/>
    <property type="molecule type" value="Genomic_DNA"/>
</dbReference>
<dbReference type="Gene3D" id="3.40.50.720">
    <property type="entry name" value="NAD(P)-binding Rossmann-like Domain"/>
    <property type="match status" value="1"/>
</dbReference>
<organism evidence="2 3">
    <name type="scientific">Campylobacter pinnipediorum subsp. caledonicus</name>
    <dbReference type="NCBI Taxonomy" id="1874362"/>
    <lineage>
        <taxon>Bacteria</taxon>
        <taxon>Pseudomonadati</taxon>
        <taxon>Campylobacterota</taxon>
        <taxon>Epsilonproteobacteria</taxon>
        <taxon>Campylobacterales</taxon>
        <taxon>Campylobacteraceae</taxon>
        <taxon>Campylobacter</taxon>
    </lineage>
</organism>
<dbReference type="PANTHER" id="PTHR33303">
    <property type="entry name" value="CYTOPLASMIC PROTEIN-RELATED"/>
    <property type="match status" value="1"/>
</dbReference>
<accession>A0A1S6U5N9</accession>
<dbReference type="SUPFAM" id="SSF51735">
    <property type="entry name" value="NAD(P)-binding Rossmann-fold domains"/>
    <property type="match status" value="1"/>
</dbReference>
<reference evidence="3" key="1">
    <citation type="submission" date="2016-09" db="EMBL/GenBank/DDBJ databases">
        <title>Comparative genomics of the Campylobacter concisus group.</title>
        <authorList>
            <person name="Miller W.G."/>
            <person name="Yee E."/>
            <person name="Chapman M.H."/>
            <person name="Huynh S."/>
            <person name="Bono J.L."/>
            <person name="On S.L.W."/>
            <person name="StLeger J."/>
            <person name="Foster G."/>
            <person name="Parker C.T."/>
        </authorList>
    </citation>
    <scope>NUCLEOTIDE SEQUENCE [LARGE SCALE GENOMIC DNA]</scope>
    <source>
        <strain evidence="3">RM18021</strain>
    </source>
</reference>
<dbReference type="InterPro" id="IPR036291">
    <property type="entry name" value="NAD(P)-bd_dom_sf"/>
</dbReference>
<gene>
    <name evidence="2" type="ORF">CPIN18021_0163</name>
</gene>
<feature type="domain" description="CoA-binding" evidence="1">
    <location>
        <begin position="1"/>
        <end position="98"/>
    </location>
</feature>
<evidence type="ECO:0000313" key="3">
    <source>
        <dbReference type="Proteomes" id="UP000190868"/>
    </source>
</evidence>
<keyword evidence="3" id="KW-1185">Reference proteome</keyword>
<dbReference type="AlphaFoldDB" id="A0A1S6U5N9"/>
<evidence type="ECO:0000313" key="2">
    <source>
        <dbReference type="EMBL" id="AQW87023.1"/>
    </source>
</evidence>
<proteinExistence type="predicted"/>
<protein>
    <submittedName>
        <fullName evidence="2">CoA-binding domain protein</fullName>
    </submittedName>
</protein>